<evidence type="ECO:0000313" key="2">
    <source>
        <dbReference type="EMBL" id="CAF1060176.1"/>
    </source>
</evidence>
<dbReference type="Gene3D" id="2.60.120.260">
    <property type="entry name" value="Galactose-binding domain-like"/>
    <property type="match status" value="2"/>
</dbReference>
<dbReference type="AlphaFoldDB" id="A0A814L2S5"/>
<organism evidence="2 3">
    <name type="scientific">Adineta steineri</name>
    <dbReference type="NCBI Taxonomy" id="433720"/>
    <lineage>
        <taxon>Eukaryota</taxon>
        <taxon>Metazoa</taxon>
        <taxon>Spiralia</taxon>
        <taxon>Gnathifera</taxon>
        <taxon>Rotifera</taxon>
        <taxon>Eurotatoria</taxon>
        <taxon>Bdelloidea</taxon>
        <taxon>Adinetida</taxon>
        <taxon>Adinetidae</taxon>
        <taxon>Adineta</taxon>
    </lineage>
</organism>
<keyword evidence="1" id="KW-0812">Transmembrane</keyword>
<feature type="transmembrane region" description="Helical" evidence="1">
    <location>
        <begin position="244"/>
        <end position="271"/>
    </location>
</feature>
<comment type="caution">
    <text evidence="2">The sequence shown here is derived from an EMBL/GenBank/DDBJ whole genome shotgun (WGS) entry which is preliminary data.</text>
</comment>
<evidence type="ECO:0000313" key="3">
    <source>
        <dbReference type="Proteomes" id="UP000663891"/>
    </source>
</evidence>
<keyword evidence="1" id="KW-1133">Transmembrane helix</keyword>
<proteinExistence type="predicted"/>
<dbReference type="EMBL" id="CAJNON010000167">
    <property type="protein sequence ID" value="CAF1060176.1"/>
    <property type="molecule type" value="Genomic_DNA"/>
</dbReference>
<dbReference type="Proteomes" id="UP000663891">
    <property type="component" value="Unassembled WGS sequence"/>
</dbReference>
<keyword evidence="1" id="KW-0472">Membrane</keyword>
<evidence type="ECO:0000256" key="1">
    <source>
        <dbReference type="SAM" id="Phobius"/>
    </source>
</evidence>
<accession>A0A814L2S5</accession>
<reference evidence="2" key="1">
    <citation type="submission" date="2021-02" db="EMBL/GenBank/DDBJ databases">
        <authorList>
            <person name="Nowell W R."/>
        </authorList>
    </citation>
    <scope>NUCLEOTIDE SEQUENCE</scope>
</reference>
<sequence>MISSSGLSFRTFLASTSATTSPTCGTFPTNPPGQILSDFTKSGLTYPFMTYTKYTSTFTASSTLATLSFIIMGEGGNGAVHYWLIDDVIVNHTNANANVLTNGGFETGDLSGWTQFCNTTANCDGKSNGNYAHTTTSSCHAGTYCVYDSCLDTDYLEQSFSTVVGDYYIISYYLRNGNTDAGPIAISKSGTNPPALQIMTYRQYSDWSSDLASTTHRGHSSIERIVSTDDGDHDRIDQNKTSFAWYWCFKCCIIGSLLAGIGLAIVLTFWLTSKTAATEILISTTVTTTTATTATTTTATTATTTTATTTTTTITTTTATTATTTTATTTTTVTTTTATTTTTTTTTTTATTTTTTTTTTAPICGTFPSSPPGQILHYFPKSGSNFPLLTYTKYTSNFTASSTLATLSFIIMGEGGNGAVHYWLLDEVSVNHTNANTDVLINGGFETGDLNGWTQYCNTTANCDSKSSGNYAHTVTSPCYAGTYCVYDSCRNTDYLEQSFSTVVGDYYIISYYLRTGYTDAGPLQMYVTVS</sequence>
<gene>
    <name evidence="2" type="ORF">VCS650_LOCUS17898</name>
</gene>
<protein>
    <submittedName>
        <fullName evidence="2">Uncharacterized protein</fullName>
    </submittedName>
</protein>
<name>A0A814L2S5_9BILA</name>
<dbReference type="OrthoDB" id="10050035at2759"/>